<dbReference type="InterPro" id="IPR027417">
    <property type="entry name" value="P-loop_NTPase"/>
</dbReference>
<keyword evidence="3" id="KW-0067">ATP-binding</keyword>
<organism evidence="4 6">
    <name type="scientific">Cyberlindnera jadinii (strain ATCC 18201 / CBS 1600 / BCRC 20928 / JCM 3617 / NBRC 0987 / NRRL Y-1542)</name>
    <name type="common">Torula yeast</name>
    <name type="synonym">Candida utilis</name>
    <dbReference type="NCBI Taxonomy" id="983966"/>
    <lineage>
        <taxon>Eukaryota</taxon>
        <taxon>Fungi</taxon>
        <taxon>Dikarya</taxon>
        <taxon>Ascomycota</taxon>
        <taxon>Saccharomycotina</taxon>
        <taxon>Saccharomycetes</taxon>
        <taxon>Phaffomycetales</taxon>
        <taxon>Phaffomycetaceae</taxon>
        <taxon>Cyberlindnera</taxon>
    </lineage>
</organism>
<dbReference type="OrthoDB" id="548867at2759"/>
<dbReference type="NCBIfam" id="NF040713">
    <property type="entry name" value="ZapE"/>
    <property type="match status" value="1"/>
</dbReference>
<dbReference type="AlphaFoldDB" id="A0A0H5CA81"/>
<dbReference type="SUPFAM" id="SSF52540">
    <property type="entry name" value="P-loop containing nucleoside triphosphate hydrolases"/>
    <property type="match status" value="1"/>
</dbReference>
<dbReference type="Proteomes" id="UP000038830">
    <property type="component" value="Unassembled WGS sequence"/>
</dbReference>
<dbReference type="GO" id="GO:0016887">
    <property type="term" value="F:ATP hydrolysis activity"/>
    <property type="evidence" value="ECO:0007669"/>
    <property type="project" value="InterPro"/>
</dbReference>
<evidence type="ECO:0000256" key="3">
    <source>
        <dbReference type="ARBA" id="ARBA00022840"/>
    </source>
</evidence>
<dbReference type="CDD" id="cd00009">
    <property type="entry name" value="AAA"/>
    <property type="match status" value="1"/>
</dbReference>
<accession>A0A0H5CA81</accession>
<reference evidence="6" key="2">
    <citation type="journal article" date="2015" name="J. Biotechnol.">
        <title>The structure of the Cyberlindnera jadinii genome and its relation to Candida utilis analyzed by the occurrence of single nucleotide polymorphisms.</title>
        <authorList>
            <person name="Rupp O."/>
            <person name="Brinkrolf K."/>
            <person name="Buerth C."/>
            <person name="Kunigo M."/>
            <person name="Schneider J."/>
            <person name="Jaenicke S."/>
            <person name="Goesmann A."/>
            <person name="Puehler A."/>
            <person name="Jaeger K.-E."/>
            <person name="Ernst J.F."/>
        </authorList>
    </citation>
    <scope>NUCLEOTIDE SEQUENCE [LARGE SCALE GENOMIC DNA]</scope>
    <source>
        <strain evidence="6">ATCC 18201 / CBS 1600 / BCRC 20928 / JCM 3617 / NBRC 0987 / NRRL Y-1542</strain>
    </source>
</reference>
<evidence type="ECO:0000256" key="1">
    <source>
        <dbReference type="ARBA" id="ARBA00010322"/>
    </source>
</evidence>
<evidence type="ECO:0000313" key="6">
    <source>
        <dbReference type="Proteomes" id="UP000038830"/>
    </source>
</evidence>
<reference evidence="5 7" key="3">
    <citation type="journal article" date="2016" name="Proc. Natl. Acad. Sci. U.S.A.">
        <title>Comparative genomics of biotechnologically important yeasts.</title>
        <authorList>
            <person name="Riley R."/>
            <person name="Haridas S."/>
            <person name="Wolfe K.H."/>
            <person name="Lopes M.R."/>
            <person name="Hittinger C.T."/>
            <person name="Goeker M."/>
            <person name="Salamov A.A."/>
            <person name="Wisecaver J.H."/>
            <person name="Long T.M."/>
            <person name="Calvey C.H."/>
            <person name="Aerts A.L."/>
            <person name="Barry K.W."/>
            <person name="Choi C."/>
            <person name="Clum A."/>
            <person name="Coughlan A.Y."/>
            <person name="Deshpande S."/>
            <person name="Douglass A.P."/>
            <person name="Hanson S.J."/>
            <person name="Klenk H.-P."/>
            <person name="LaButti K.M."/>
            <person name="Lapidus A."/>
            <person name="Lindquist E.A."/>
            <person name="Lipzen A.M."/>
            <person name="Meier-Kolthoff J.P."/>
            <person name="Ohm R.A."/>
            <person name="Otillar R.P."/>
            <person name="Pangilinan J.L."/>
            <person name="Peng Y."/>
            <person name="Rokas A."/>
            <person name="Rosa C.A."/>
            <person name="Scheuner C."/>
            <person name="Sibirny A.A."/>
            <person name="Slot J.C."/>
            <person name="Stielow J.B."/>
            <person name="Sun H."/>
            <person name="Kurtzman C.P."/>
            <person name="Blackwell M."/>
            <person name="Grigoriev I.V."/>
            <person name="Jeffries T.W."/>
        </authorList>
    </citation>
    <scope>NUCLEOTIDE SEQUENCE [LARGE SCALE GENOMIC DNA]</scope>
    <source>
        <strain evidence="7">ATCC 18201 / CBS 1600 / BCRC 20928 / JCM 3617 / NBRC 0987 / NRRL Y-1542</strain>
        <strain evidence="5">NRRL Y-1542</strain>
    </source>
</reference>
<dbReference type="Gene3D" id="3.40.50.300">
    <property type="entry name" value="P-loop containing nucleotide triphosphate hydrolases"/>
    <property type="match status" value="1"/>
</dbReference>
<evidence type="ECO:0008006" key="8">
    <source>
        <dbReference type="Google" id="ProtNLM"/>
    </source>
</evidence>
<dbReference type="InterPro" id="IPR005654">
    <property type="entry name" value="ATPase_AFG1-like"/>
</dbReference>
<proteinExistence type="inferred from homology"/>
<evidence type="ECO:0000256" key="2">
    <source>
        <dbReference type="ARBA" id="ARBA00022741"/>
    </source>
</evidence>
<keyword evidence="7" id="KW-1185">Reference proteome</keyword>
<sequence length="554" mass="64439">MLRHSRGLASLAITDPLVLYKSLVSQGKLVADQHQLRTVVELQRLHYRVKDYEPPEWAQLEIERMLAKVDTPTRWRPLLRSRRRDLVKVLSDEDLKSFPSPHGLLINGGVGTGKTMLMDMFAQSLPKKSKQRWHYQNFMLWVYNEIHTIHLKRLKMRSNTREEFILFEIAQKMISQNTVLILDEFMLPDLAAAKIVKLLFTYFFKLGGVLVATSNRMPEDLYATDFKKADFRSFMAVLQSRCYSLDIESDKDYRQLMHQDSKGSNVIIGKGDIRKLAKLQLSDGSDKKISVYGREVTIPWHHEGKVYFKFEDLCAGLYGPGDYISLASNFHTFVIDEVPVLKMSMKNEARRFITLLDALYESRCQLYLQLDTHPDELFFPDSKVGENDGEDEQNRIRVQEEEAFSKTHIALTAPYRPNISNYDDDKIYYKECSTGSCELTSIDYAKQKTFTGSDEKFAYKRALSRLKEMDSDAYKSMAWKPLHEVMRPWEGSRSGVDGMWEEQDEFEYVNHASKVAPNFAYTHFWSMGLWGKGERLNDMARRWIRGVSAPDHHY</sequence>
<dbReference type="EMBL" id="CDQK01000007">
    <property type="protein sequence ID" value="CEP25247.1"/>
    <property type="molecule type" value="Genomic_DNA"/>
</dbReference>
<dbReference type="RefSeq" id="XP_020068567.1">
    <property type="nucleotide sequence ID" value="XM_020212985.1"/>
</dbReference>
<dbReference type="Pfam" id="PF03969">
    <property type="entry name" value="AFG1_ATPase"/>
    <property type="match status" value="1"/>
</dbReference>
<evidence type="ECO:0000313" key="7">
    <source>
        <dbReference type="Proteomes" id="UP000094389"/>
    </source>
</evidence>
<protein>
    <recommendedName>
        <fullName evidence="8">AFG1 protein</fullName>
    </recommendedName>
</protein>
<evidence type="ECO:0000313" key="4">
    <source>
        <dbReference type="EMBL" id="CEP25247.1"/>
    </source>
</evidence>
<dbReference type="GO" id="GO:0005524">
    <property type="term" value="F:ATP binding"/>
    <property type="evidence" value="ECO:0007669"/>
    <property type="project" value="UniProtKB-KW"/>
</dbReference>
<dbReference type="GO" id="GO:0005739">
    <property type="term" value="C:mitochondrion"/>
    <property type="evidence" value="ECO:0007669"/>
    <property type="project" value="TreeGrafter"/>
</dbReference>
<name>A0A0H5CA81_CYBJN</name>
<dbReference type="EMBL" id="KV453940">
    <property type="protein sequence ID" value="ODV71528.1"/>
    <property type="molecule type" value="Genomic_DNA"/>
</dbReference>
<dbReference type="OMA" id="WMAKKLV"/>
<dbReference type="PANTHER" id="PTHR12169">
    <property type="entry name" value="ATPASE N2B"/>
    <property type="match status" value="1"/>
</dbReference>
<keyword evidence="2" id="KW-0547">Nucleotide-binding</keyword>
<dbReference type="Proteomes" id="UP000094389">
    <property type="component" value="Unassembled WGS sequence"/>
</dbReference>
<accession>A0A1E4RW91</accession>
<comment type="similarity">
    <text evidence="1">Belongs to the AFG1 ATPase family.</text>
</comment>
<reference evidence="4" key="1">
    <citation type="submission" date="2014-12" db="EMBL/GenBank/DDBJ databases">
        <authorList>
            <person name="Jaenicke S."/>
        </authorList>
    </citation>
    <scope>NUCLEOTIDE SEQUENCE [LARGE SCALE GENOMIC DNA]</scope>
    <source>
        <strain evidence="4">CBS1600</strain>
    </source>
</reference>
<evidence type="ECO:0000313" key="5">
    <source>
        <dbReference type="EMBL" id="ODV71528.1"/>
    </source>
</evidence>
<dbReference type="PANTHER" id="PTHR12169:SF2">
    <property type="entry name" value="AFG1P"/>
    <property type="match status" value="1"/>
</dbReference>
<gene>
    <name evidence="4" type="ORF">BN1211_6274</name>
    <name evidence="5" type="ORF">CYBJADRAFT_131395</name>
</gene>
<dbReference type="GeneID" id="30987381"/>